<evidence type="ECO:0000259" key="2">
    <source>
        <dbReference type="Pfam" id="PF01551"/>
    </source>
</evidence>
<feature type="coiled-coil region" evidence="1">
    <location>
        <begin position="42"/>
        <end position="118"/>
    </location>
</feature>
<feature type="coiled-coil region" evidence="1">
    <location>
        <begin position="171"/>
        <end position="215"/>
    </location>
</feature>
<dbReference type="EMBL" id="MEVI01000003">
    <property type="protein sequence ID" value="OGC55133.1"/>
    <property type="molecule type" value="Genomic_DNA"/>
</dbReference>
<sequence length="406" mass="46231">MLKKSVFIPVFLFLIFNFGFWKVSAHDVKYHAIGQSSDDDDTDDLKKKIKEYEKKIKDLQGKEKTLQNQISSLDDQINLILLKIQEANKNILLRESELKSLEESIGEIGERIEKLRIAMNYQSLLFNERIKSRYKLETISPLEYFFNLDVNDFVLKAQYIKVIEKNDKRLINQLKDTKTNYEIQKTTLEEKKTKVEEVKKKIEIERANLEGYNASLSVQKREKDSLLAQTRGDEATYQELLSKAKAELDAIEGAVKSVNFANGSKVDKGDVIAVMGNSGYPNCSTGAHLHFEVRKNGSVVNAESYLKSKSVYVDDYSSGYKTIGSGKWEWPMKNAEVTQRYGKTPWSWRYSGGKHTGIDMVSSNTYIYAPDDGRIVKGTAGCYGSSMNYAAIEHGGGVISYYFHIR</sequence>
<name>A0A1F4VEL1_UNCKA</name>
<dbReference type="Proteomes" id="UP000176504">
    <property type="component" value="Unassembled WGS sequence"/>
</dbReference>
<evidence type="ECO:0000313" key="4">
    <source>
        <dbReference type="Proteomes" id="UP000176504"/>
    </source>
</evidence>
<organism evidence="3 4">
    <name type="scientific">candidate division WWE3 bacterium RIFCSPLOWO2_01_FULL_41_18</name>
    <dbReference type="NCBI Taxonomy" id="1802625"/>
    <lineage>
        <taxon>Bacteria</taxon>
        <taxon>Katanobacteria</taxon>
    </lineage>
</organism>
<dbReference type="SUPFAM" id="SSF51261">
    <property type="entry name" value="Duplicated hybrid motif"/>
    <property type="match status" value="2"/>
</dbReference>
<gene>
    <name evidence="3" type="ORF">A3A78_04105</name>
</gene>
<protein>
    <recommendedName>
        <fullName evidence="2">M23ase beta-sheet core domain-containing protein</fullName>
    </recommendedName>
</protein>
<dbReference type="Pfam" id="PF01551">
    <property type="entry name" value="Peptidase_M23"/>
    <property type="match status" value="1"/>
</dbReference>
<keyword evidence="1" id="KW-0175">Coiled coil</keyword>
<dbReference type="Gene3D" id="2.70.70.10">
    <property type="entry name" value="Glucose Permease (Domain IIA)"/>
    <property type="match status" value="2"/>
</dbReference>
<dbReference type="SUPFAM" id="SSF57997">
    <property type="entry name" value="Tropomyosin"/>
    <property type="match status" value="1"/>
</dbReference>
<accession>A0A1F4VEL1</accession>
<dbReference type="GO" id="GO:0004222">
    <property type="term" value="F:metalloendopeptidase activity"/>
    <property type="evidence" value="ECO:0007669"/>
    <property type="project" value="TreeGrafter"/>
</dbReference>
<dbReference type="PANTHER" id="PTHR21666:SF270">
    <property type="entry name" value="MUREIN HYDROLASE ACTIVATOR ENVC"/>
    <property type="match status" value="1"/>
</dbReference>
<dbReference type="CDD" id="cd12797">
    <property type="entry name" value="M23_peptidase"/>
    <property type="match status" value="2"/>
</dbReference>
<evidence type="ECO:0000313" key="3">
    <source>
        <dbReference type="EMBL" id="OGC55133.1"/>
    </source>
</evidence>
<dbReference type="AlphaFoldDB" id="A0A1F4VEL1"/>
<feature type="domain" description="M23ase beta-sheet core" evidence="2">
    <location>
        <begin position="255"/>
        <end position="301"/>
    </location>
</feature>
<proteinExistence type="predicted"/>
<dbReference type="InterPro" id="IPR050570">
    <property type="entry name" value="Cell_wall_metabolism_enzyme"/>
</dbReference>
<dbReference type="Gene3D" id="6.10.250.3150">
    <property type="match status" value="1"/>
</dbReference>
<dbReference type="InterPro" id="IPR011055">
    <property type="entry name" value="Dup_hybrid_motif"/>
</dbReference>
<evidence type="ECO:0000256" key="1">
    <source>
        <dbReference type="SAM" id="Coils"/>
    </source>
</evidence>
<reference evidence="3 4" key="1">
    <citation type="journal article" date="2016" name="Nat. Commun.">
        <title>Thousands of microbial genomes shed light on interconnected biogeochemical processes in an aquifer system.</title>
        <authorList>
            <person name="Anantharaman K."/>
            <person name="Brown C.T."/>
            <person name="Hug L.A."/>
            <person name="Sharon I."/>
            <person name="Castelle C.J."/>
            <person name="Probst A.J."/>
            <person name="Thomas B.C."/>
            <person name="Singh A."/>
            <person name="Wilkins M.J."/>
            <person name="Karaoz U."/>
            <person name="Brodie E.L."/>
            <person name="Williams K.H."/>
            <person name="Hubbard S.S."/>
            <person name="Banfield J.F."/>
        </authorList>
    </citation>
    <scope>NUCLEOTIDE SEQUENCE [LARGE SCALE GENOMIC DNA]</scope>
</reference>
<dbReference type="InterPro" id="IPR016047">
    <property type="entry name" value="M23ase_b-sheet_dom"/>
</dbReference>
<comment type="caution">
    <text evidence="3">The sequence shown here is derived from an EMBL/GenBank/DDBJ whole genome shotgun (WGS) entry which is preliminary data.</text>
</comment>
<dbReference type="PANTHER" id="PTHR21666">
    <property type="entry name" value="PEPTIDASE-RELATED"/>
    <property type="match status" value="1"/>
</dbReference>